<name>A0ABV2Q9W8_9BURK</name>
<evidence type="ECO:0000259" key="1">
    <source>
        <dbReference type="Pfam" id="PF07969"/>
    </source>
</evidence>
<evidence type="ECO:0000313" key="3">
    <source>
        <dbReference type="Proteomes" id="UP001549320"/>
    </source>
</evidence>
<dbReference type="InterPro" id="IPR011059">
    <property type="entry name" value="Metal-dep_hydrolase_composite"/>
</dbReference>
<accession>A0ABV2Q9W8</accession>
<dbReference type="PANTHER" id="PTHR11647:SF1">
    <property type="entry name" value="COLLAPSIN RESPONSE MEDIATOR PROTEIN"/>
    <property type="match status" value="1"/>
</dbReference>
<dbReference type="SUPFAM" id="SSF51556">
    <property type="entry name" value="Metallo-dependent hydrolases"/>
    <property type="match status" value="1"/>
</dbReference>
<sequence>MFDVIFKNGTVFDGSGAPGQLQDVGVRDGRIEAIGQLGHDAEQLVDCVGLTVSPGFIDIHTHSDATLLSDPDGYSLLMQGVTTEIIGNCGFSCAPCIKRELVERFMIGRLPGQAFTWSSFGEYLDVLQAQRPGLNVGAYVGLNTVRLNVVGNEPRTATDDELQYMGNIVRRSLDEGAIGVSSGLEYNPGFNSDLRELVEMARVAKEFDAIYASHIRNRDWNYEMGVGEALATARLSEARLQLSHLAPKTGAPAHAAEHMLEMIEWTRNVGIDVGFDVIPHEWGPTFLYTILPKWAYEGGIPGMLRSLADPSLRSALKNNTFPQWKLVAQKRWSELVLTRSTASHEFVGLDFAEIGRRRGVDPHDAILDILLEEGESVADCTWAGRISEDEDIRLLMARPECSVISDAITLNTSGPLKNVRFAPTAFGWTARFLGHYARDMGMMDLSEGIRRLTSLPAHRMSIKKRGLLKNGYHADLVVFDADALSDQSSLQAMSSSPQGLMHVMVNGQFAVRDGERTAVRAGHVLRR</sequence>
<dbReference type="GO" id="GO:0047420">
    <property type="term" value="F:N-acyl-D-amino-acid deacylase activity"/>
    <property type="evidence" value="ECO:0007669"/>
    <property type="project" value="UniProtKB-EC"/>
</dbReference>
<protein>
    <submittedName>
        <fullName evidence="2">N-acyl-D-amino-acid deacylase</fullName>
        <ecNumber evidence="2">3.5.1.81</ecNumber>
    </submittedName>
</protein>
<dbReference type="Gene3D" id="3.20.20.140">
    <property type="entry name" value="Metal-dependent hydrolases"/>
    <property type="match status" value="1"/>
</dbReference>
<dbReference type="RefSeq" id="WP_354443811.1">
    <property type="nucleotide sequence ID" value="NZ_JBEPSH010000005.1"/>
</dbReference>
<dbReference type="InterPro" id="IPR032466">
    <property type="entry name" value="Metal_Hydrolase"/>
</dbReference>
<feature type="domain" description="Amidohydrolase 3" evidence="1">
    <location>
        <begin position="43"/>
        <end position="194"/>
    </location>
</feature>
<feature type="domain" description="Amidohydrolase 3" evidence="1">
    <location>
        <begin position="426"/>
        <end position="509"/>
    </location>
</feature>
<dbReference type="EMBL" id="JBEPSH010000005">
    <property type="protein sequence ID" value="MET4577425.1"/>
    <property type="molecule type" value="Genomic_DNA"/>
</dbReference>
<comment type="caution">
    <text evidence="2">The sequence shown here is derived from an EMBL/GenBank/DDBJ whole genome shotgun (WGS) entry which is preliminary data.</text>
</comment>
<proteinExistence type="predicted"/>
<dbReference type="Gene3D" id="3.30.1490.130">
    <property type="entry name" value="D-aminoacylase. Domain 3"/>
    <property type="match status" value="1"/>
</dbReference>
<dbReference type="Pfam" id="PF07969">
    <property type="entry name" value="Amidohydro_3"/>
    <property type="match status" value="2"/>
</dbReference>
<reference evidence="2 3" key="1">
    <citation type="submission" date="2024-06" db="EMBL/GenBank/DDBJ databases">
        <title>Sorghum-associated microbial communities from plants grown in Nebraska, USA.</title>
        <authorList>
            <person name="Schachtman D."/>
        </authorList>
    </citation>
    <scope>NUCLEOTIDE SEQUENCE [LARGE SCALE GENOMIC DNA]</scope>
    <source>
        <strain evidence="2 3">2709</strain>
    </source>
</reference>
<organism evidence="2 3">
    <name type="scientific">Ottowia thiooxydans</name>
    <dbReference type="NCBI Taxonomy" id="219182"/>
    <lineage>
        <taxon>Bacteria</taxon>
        <taxon>Pseudomonadati</taxon>
        <taxon>Pseudomonadota</taxon>
        <taxon>Betaproteobacteria</taxon>
        <taxon>Burkholderiales</taxon>
        <taxon>Comamonadaceae</taxon>
        <taxon>Ottowia</taxon>
    </lineage>
</organism>
<dbReference type="InterPro" id="IPR023100">
    <property type="entry name" value="D-aminoacylase_insert_dom_sf"/>
</dbReference>
<keyword evidence="3" id="KW-1185">Reference proteome</keyword>
<dbReference type="EC" id="3.5.1.81" evidence="2"/>
<dbReference type="InterPro" id="IPR050378">
    <property type="entry name" value="Metallo-dep_Hydrolases_sf"/>
</dbReference>
<dbReference type="Proteomes" id="UP001549320">
    <property type="component" value="Unassembled WGS sequence"/>
</dbReference>
<gene>
    <name evidence="2" type="ORF">ABIE13_002536</name>
</gene>
<dbReference type="InterPro" id="IPR013108">
    <property type="entry name" value="Amidohydro_3"/>
</dbReference>
<dbReference type="PANTHER" id="PTHR11647">
    <property type="entry name" value="HYDRANTOINASE/DIHYDROPYRIMIDINASE FAMILY MEMBER"/>
    <property type="match status" value="1"/>
</dbReference>
<evidence type="ECO:0000313" key="2">
    <source>
        <dbReference type="EMBL" id="MET4577425.1"/>
    </source>
</evidence>
<keyword evidence="2" id="KW-0378">Hydrolase</keyword>
<dbReference type="Gene3D" id="2.30.40.10">
    <property type="entry name" value="Urease, subunit C, domain 1"/>
    <property type="match status" value="1"/>
</dbReference>
<dbReference type="SUPFAM" id="SSF51338">
    <property type="entry name" value="Composite domain of metallo-dependent hydrolases"/>
    <property type="match status" value="1"/>
</dbReference>